<evidence type="ECO:0000256" key="8">
    <source>
        <dbReference type="ARBA" id="ARBA00031559"/>
    </source>
</evidence>
<comment type="caution">
    <text evidence="9">The sequence shown here is derived from an EMBL/GenBank/DDBJ whole genome shotgun (WGS) entry which is preliminary data.</text>
</comment>
<keyword evidence="3" id="KW-0963">Cytoplasm</keyword>
<dbReference type="RefSeq" id="WP_171708547.1">
    <property type="nucleotide sequence ID" value="NZ_JAAVLW010000002.1"/>
</dbReference>
<evidence type="ECO:0000256" key="3">
    <source>
        <dbReference type="ARBA" id="ARBA00022490"/>
    </source>
</evidence>
<dbReference type="EMBL" id="JAAVLW010000002">
    <property type="protein sequence ID" value="NOJ45638.1"/>
    <property type="molecule type" value="Genomic_DNA"/>
</dbReference>
<dbReference type="PRINTS" id="PR00706">
    <property type="entry name" value="PYROGLUPTASE"/>
</dbReference>
<dbReference type="PIRSF" id="PIRSF015592">
    <property type="entry name" value="Prld-crbxl_pptds"/>
    <property type="match status" value="1"/>
</dbReference>
<evidence type="ECO:0000256" key="6">
    <source>
        <dbReference type="ARBA" id="ARBA00022807"/>
    </source>
</evidence>
<comment type="similarity">
    <text evidence="1">Belongs to the peptidase C15 family.</text>
</comment>
<dbReference type="Pfam" id="PF01470">
    <property type="entry name" value="Peptidase_C15"/>
    <property type="match status" value="1"/>
</dbReference>
<dbReference type="SUPFAM" id="SSF53182">
    <property type="entry name" value="Pyrrolidone carboxyl peptidase (pyroglutamate aminopeptidase)"/>
    <property type="match status" value="1"/>
</dbReference>
<evidence type="ECO:0000313" key="9">
    <source>
        <dbReference type="EMBL" id="NOJ45638.1"/>
    </source>
</evidence>
<dbReference type="InterPro" id="IPR000816">
    <property type="entry name" value="Peptidase_C15"/>
</dbReference>
<dbReference type="AlphaFoldDB" id="A0A7Y4H1G0"/>
<dbReference type="PANTHER" id="PTHR23402:SF1">
    <property type="entry name" value="PYROGLUTAMYL-PEPTIDASE I"/>
    <property type="match status" value="1"/>
</dbReference>
<evidence type="ECO:0000256" key="2">
    <source>
        <dbReference type="ARBA" id="ARBA00019191"/>
    </source>
</evidence>
<dbReference type="GO" id="GO:0005829">
    <property type="term" value="C:cytosol"/>
    <property type="evidence" value="ECO:0007669"/>
    <property type="project" value="InterPro"/>
</dbReference>
<keyword evidence="10" id="KW-1185">Reference proteome</keyword>
<dbReference type="Gene3D" id="3.40.630.20">
    <property type="entry name" value="Peptidase C15, pyroglutamyl peptidase I-like"/>
    <property type="match status" value="1"/>
</dbReference>
<protein>
    <recommendedName>
        <fullName evidence="2">Pyrrolidone-carboxylate peptidase</fullName>
    </recommendedName>
    <alternativeName>
        <fullName evidence="7">5-oxoprolyl-peptidase</fullName>
    </alternativeName>
    <alternativeName>
        <fullName evidence="8">Pyroglutamyl-peptidase I</fullName>
    </alternativeName>
</protein>
<dbReference type="CDD" id="cd00501">
    <property type="entry name" value="Peptidase_C15"/>
    <property type="match status" value="1"/>
</dbReference>
<dbReference type="Proteomes" id="UP000528734">
    <property type="component" value="Unassembled WGS sequence"/>
</dbReference>
<dbReference type="InterPro" id="IPR016125">
    <property type="entry name" value="Peptidase_C15-like"/>
</dbReference>
<evidence type="ECO:0000256" key="7">
    <source>
        <dbReference type="ARBA" id="ARBA00030836"/>
    </source>
</evidence>
<keyword evidence="6" id="KW-0788">Thiol protease</keyword>
<keyword evidence="5" id="KW-0378">Hydrolase</keyword>
<evidence type="ECO:0000313" key="10">
    <source>
        <dbReference type="Proteomes" id="UP000528734"/>
    </source>
</evidence>
<organism evidence="9 10">
    <name type="scientific">Bradyrhizobium archetypum</name>
    <dbReference type="NCBI Taxonomy" id="2721160"/>
    <lineage>
        <taxon>Bacteria</taxon>
        <taxon>Pseudomonadati</taxon>
        <taxon>Pseudomonadota</taxon>
        <taxon>Alphaproteobacteria</taxon>
        <taxon>Hyphomicrobiales</taxon>
        <taxon>Nitrobacteraceae</taxon>
        <taxon>Bradyrhizobium</taxon>
    </lineage>
</organism>
<dbReference type="PANTHER" id="PTHR23402">
    <property type="entry name" value="PROTEASE FAMILY C15 PYROGLUTAMYL-PEPTIDASE I-RELATED"/>
    <property type="match status" value="1"/>
</dbReference>
<sequence length="214" mass="23419">MSEKLRILITGFGPFPGAPFNPTQPLVGRLTRLRRPAFADVELSSHIFPVTYSAVDRDLPIALQKHQPHALLMFGLASRTAYLRIETRARNAVTVLWPDAAQTHARKCSIADGADAQRFGPHTAKLLRAAKGTGLDARASRDAGSYLCNYLSWRAVEAVNADNGPRLAAFVHIPPLARSGAARRKGFSRITLEELVDAGEAMLLEMVRLARRVS</sequence>
<evidence type="ECO:0000256" key="1">
    <source>
        <dbReference type="ARBA" id="ARBA00006641"/>
    </source>
</evidence>
<name>A0A7Y4H1G0_9BRAD</name>
<dbReference type="GO" id="GO:0016920">
    <property type="term" value="F:pyroglutamyl-peptidase activity"/>
    <property type="evidence" value="ECO:0007669"/>
    <property type="project" value="InterPro"/>
</dbReference>
<evidence type="ECO:0000256" key="5">
    <source>
        <dbReference type="ARBA" id="ARBA00022801"/>
    </source>
</evidence>
<keyword evidence="4" id="KW-0645">Protease</keyword>
<dbReference type="InterPro" id="IPR036440">
    <property type="entry name" value="Peptidase_C15-like_sf"/>
</dbReference>
<dbReference type="GO" id="GO:0006508">
    <property type="term" value="P:proteolysis"/>
    <property type="evidence" value="ECO:0007669"/>
    <property type="project" value="UniProtKB-KW"/>
</dbReference>
<proteinExistence type="inferred from homology"/>
<gene>
    <name evidence="9" type="ORF">HCN50_05100</name>
</gene>
<reference evidence="9 10" key="1">
    <citation type="submission" date="2020-03" db="EMBL/GenBank/DDBJ databases">
        <title>Bradyrhizobium diversity isolated from nodules of Muelleranthus trifoliolatus.</title>
        <authorList>
            <person name="Klepa M."/>
            <person name="Helene L."/>
            <person name="Hungria M."/>
        </authorList>
    </citation>
    <scope>NUCLEOTIDE SEQUENCE [LARGE SCALE GENOMIC DNA]</scope>
    <source>
        <strain evidence="9 10">WSM 1744</strain>
    </source>
</reference>
<evidence type="ECO:0000256" key="4">
    <source>
        <dbReference type="ARBA" id="ARBA00022670"/>
    </source>
</evidence>
<accession>A0A7Y4H1G0</accession>